<accession>A0ABN2ZHM8</accession>
<keyword evidence="2" id="KW-1185">Reference proteome</keyword>
<reference evidence="1 2" key="1">
    <citation type="journal article" date="2019" name="Int. J. Syst. Evol. Microbiol.">
        <title>The Global Catalogue of Microorganisms (GCM) 10K type strain sequencing project: providing services to taxonomists for standard genome sequencing and annotation.</title>
        <authorList>
            <consortium name="The Broad Institute Genomics Platform"/>
            <consortium name="The Broad Institute Genome Sequencing Center for Infectious Disease"/>
            <person name="Wu L."/>
            <person name="Ma J."/>
        </authorList>
    </citation>
    <scope>NUCLEOTIDE SEQUENCE [LARGE SCALE GENOMIC DNA]</scope>
    <source>
        <strain evidence="1 2">JCM 14560</strain>
    </source>
</reference>
<dbReference type="RefSeq" id="WP_344464494.1">
    <property type="nucleotide sequence ID" value="NZ_BAAANT010000012.1"/>
</dbReference>
<dbReference type="EMBL" id="BAAANT010000012">
    <property type="protein sequence ID" value="GAA2142388.1"/>
    <property type="molecule type" value="Genomic_DNA"/>
</dbReference>
<sequence length="53" mass="5810">MTQEVQERPVIVMNEAEPSMVLFSDEEGLDLADDVELITLSSATLGAIVSRRC</sequence>
<protein>
    <submittedName>
        <fullName evidence="1">Uncharacterized protein</fullName>
    </submittedName>
</protein>
<gene>
    <name evidence="1" type="ORF">GCM10009760_27500</name>
</gene>
<comment type="caution">
    <text evidence="1">The sequence shown here is derived from an EMBL/GenBank/DDBJ whole genome shotgun (WGS) entry which is preliminary data.</text>
</comment>
<name>A0ABN2ZHM8_9ACTN</name>
<evidence type="ECO:0000313" key="2">
    <source>
        <dbReference type="Proteomes" id="UP001422759"/>
    </source>
</evidence>
<evidence type="ECO:0000313" key="1">
    <source>
        <dbReference type="EMBL" id="GAA2142388.1"/>
    </source>
</evidence>
<dbReference type="Proteomes" id="UP001422759">
    <property type="component" value="Unassembled WGS sequence"/>
</dbReference>
<organism evidence="1 2">
    <name type="scientific">Kitasatospora kazusensis</name>
    <dbReference type="NCBI Taxonomy" id="407974"/>
    <lineage>
        <taxon>Bacteria</taxon>
        <taxon>Bacillati</taxon>
        <taxon>Actinomycetota</taxon>
        <taxon>Actinomycetes</taxon>
        <taxon>Kitasatosporales</taxon>
        <taxon>Streptomycetaceae</taxon>
        <taxon>Kitasatospora</taxon>
    </lineage>
</organism>
<proteinExistence type="predicted"/>